<evidence type="ECO:0000313" key="1">
    <source>
        <dbReference type="EMBL" id="MCE3216413.1"/>
    </source>
</evidence>
<gene>
    <name evidence="1" type="ORF">HAX54_006396</name>
</gene>
<protein>
    <submittedName>
        <fullName evidence="1">Uncharacterized protein</fullName>
    </submittedName>
</protein>
<comment type="caution">
    <text evidence="1">The sequence shown here is derived from an EMBL/GenBank/DDBJ whole genome shotgun (WGS) entry which is preliminary data.</text>
</comment>
<name>A0ABS8WYX8_DATST</name>
<dbReference type="Proteomes" id="UP000823775">
    <property type="component" value="Unassembled WGS sequence"/>
</dbReference>
<reference evidence="1 2" key="1">
    <citation type="journal article" date="2021" name="BMC Genomics">
        <title>Datura genome reveals duplications of psychoactive alkaloid biosynthetic genes and high mutation rate following tissue culture.</title>
        <authorList>
            <person name="Rajewski A."/>
            <person name="Carter-House D."/>
            <person name="Stajich J."/>
            <person name="Litt A."/>
        </authorList>
    </citation>
    <scope>NUCLEOTIDE SEQUENCE [LARGE SCALE GENOMIC DNA]</scope>
    <source>
        <strain evidence="1">AR-01</strain>
    </source>
</reference>
<evidence type="ECO:0000313" key="2">
    <source>
        <dbReference type="Proteomes" id="UP000823775"/>
    </source>
</evidence>
<dbReference type="EMBL" id="JACEIK010013213">
    <property type="protein sequence ID" value="MCE3216413.1"/>
    <property type="molecule type" value="Genomic_DNA"/>
</dbReference>
<accession>A0ABS8WYX8</accession>
<keyword evidence="2" id="KW-1185">Reference proteome</keyword>
<organism evidence="1 2">
    <name type="scientific">Datura stramonium</name>
    <name type="common">Jimsonweed</name>
    <name type="synonym">Common thornapple</name>
    <dbReference type="NCBI Taxonomy" id="4076"/>
    <lineage>
        <taxon>Eukaryota</taxon>
        <taxon>Viridiplantae</taxon>
        <taxon>Streptophyta</taxon>
        <taxon>Embryophyta</taxon>
        <taxon>Tracheophyta</taxon>
        <taxon>Spermatophyta</taxon>
        <taxon>Magnoliopsida</taxon>
        <taxon>eudicotyledons</taxon>
        <taxon>Gunneridae</taxon>
        <taxon>Pentapetalae</taxon>
        <taxon>asterids</taxon>
        <taxon>lamiids</taxon>
        <taxon>Solanales</taxon>
        <taxon>Solanaceae</taxon>
        <taxon>Solanoideae</taxon>
        <taxon>Datureae</taxon>
        <taxon>Datura</taxon>
    </lineage>
</organism>
<sequence length="99" mass="11087">MALQGLMTNQGIWCYRCRTCREILWPSVGPAFDLSQQQTMVVPSRPQGRPKQQQQEIVCSHVASPTLVSPPLIHEGLFSAALISCFRRGPLESKYCIGR</sequence>
<proteinExistence type="predicted"/>